<organism evidence="1 2">
    <name type="scientific">Monoraphidium neglectum</name>
    <dbReference type="NCBI Taxonomy" id="145388"/>
    <lineage>
        <taxon>Eukaryota</taxon>
        <taxon>Viridiplantae</taxon>
        <taxon>Chlorophyta</taxon>
        <taxon>core chlorophytes</taxon>
        <taxon>Chlorophyceae</taxon>
        <taxon>CS clade</taxon>
        <taxon>Sphaeropleales</taxon>
        <taxon>Selenastraceae</taxon>
        <taxon>Monoraphidium</taxon>
    </lineage>
</organism>
<proteinExistence type="predicted"/>
<dbReference type="RefSeq" id="XP_013901586.1">
    <property type="nucleotide sequence ID" value="XM_014046132.1"/>
</dbReference>
<protein>
    <submittedName>
        <fullName evidence="1">Uncharacterized protein</fullName>
    </submittedName>
</protein>
<gene>
    <name evidence="1" type="ORF">MNEG_5391</name>
</gene>
<evidence type="ECO:0000313" key="2">
    <source>
        <dbReference type="Proteomes" id="UP000054498"/>
    </source>
</evidence>
<sequence length="57" mass="6040">MAVRAARARLDAAERQGRAFDQQLELLAAVKAYFVDHQRAQAAAAGAQAAAAPHPQL</sequence>
<keyword evidence="2" id="KW-1185">Reference proteome</keyword>
<evidence type="ECO:0000313" key="1">
    <source>
        <dbReference type="EMBL" id="KIZ02567.1"/>
    </source>
</evidence>
<accession>A0A0D2MQ44</accession>
<reference evidence="1 2" key="1">
    <citation type="journal article" date="2013" name="BMC Genomics">
        <title>Reconstruction of the lipid metabolism for the microalga Monoraphidium neglectum from its genome sequence reveals characteristics suitable for biofuel production.</title>
        <authorList>
            <person name="Bogen C."/>
            <person name="Al-Dilaimi A."/>
            <person name="Albersmeier A."/>
            <person name="Wichmann J."/>
            <person name="Grundmann M."/>
            <person name="Rupp O."/>
            <person name="Lauersen K.J."/>
            <person name="Blifernez-Klassen O."/>
            <person name="Kalinowski J."/>
            <person name="Goesmann A."/>
            <person name="Mussgnug J.H."/>
            <person name="Kruse O."/>
        </authorList>
    </citation>
    <scope>NUCLEOTIDE SEQUENCE [LARGE SCALE GENOMIC DNA]</scope>
    <source>
        <strain evidence="1 2">SAG 48.87</strain>
    </source>
</reference>
<dbReference type="Proteomes" id="UP000054498">
    <property type="component" value="Unassembled WGS sequence"/>
</dbReference>
<dbReference type="GeneID" id="25738268"/>
<dbReference type="EMBL" id="KK101018">
    <property type="protein sequence ID" value="KIZ02567.1"/>
    <property type="molecule type" value="Genomic_DNA"/>
</dbReference>
<dbReference type="AlphaFoldDB" id="A0A0D2MQ44"/>
<dbReference type="KEGG" id="mng:MNEG_5391"/>
<name>A0A0D2MQ44_9CHLO</name>